<dbReference type="InterPro" id="IPR004045">
    <property type="entry name" value="Glutathione_S-Trfase_N"/>
</dbReference>
<proteinExistence type="predicted"/>
<dbReference type="GO" id="GO:0006749">
    <property type="term" value="P:glutathione metabolic process"/>
    <property type="evidence" value="ECO:0007669"/>
    <property type="project" value="TreeGrafter"/>
</dbReference>
<feature type="domain" description="GST C-terminal" evidence="4">
    <location>
        <begin position="87"/>
        <end position="225"/>
    </location>
</feature>
<dbReference type="GO" id="GO:0004364">
    <property type="term" value="F:glutathione transferase activity"/>
    <property type="evidence" value="ECO:0007669"/>
    <property type="project" value="TreeGrafter"/>
</dbReference>
<evidence type="ECO:0000256" key="1">
    <source>
        <dbReference type="ARBA" id="ARBA00004496"/>
    </source>
</evidence>
<dbReference type="InterPro" id="IPR036282">
    <property type="entry name" value="Glutathione-S-Trfase_C_sf"/>
</dbReference>
<dbReference type="SUPFAM" id="SSF47616">
    <property type="entry name" value="GST C-terminal domain-like"/>
    <property type="match status" value="1"/>
</dbReference>
<dbReference type="InterPro" id="IPR040079">
    <property type="entry name" value="Glutathione_S-Trfase"/>
</dbReference>
<evidence type="ECO:0000256" key="2">
    <source>
        <dbReference type="ARBA" id="ARBA00022490"/>
    </source>
</evidence>
<evidence type="ECO:0000259" key="3">
    <source>
        <dbReference type="PROSITE" id="PS50404"/>
    </source>
</evidence>
<feature type="domain" description="GST N-terminal" evidence="3">
    <location>
        <begin position="1"/>
        <end position="81"/>
    </location>
</feature>
<keyword evidence="2" id="KW-0963">Cytoplasm</keyword>
<dbReference type="SFLD" id="SFLDG00358">
    <property type="entry name" value="Main_(cytGST)"/>
    <property type="match status" value="1"/>
</dbReference>
<keyword evidence="6" id="KW-1185">Reference proteome</keyword>
<dbReference type="AlphaFoldDB" id="A0A8S4PHT2"/>
<dbReference type="PROSITE" id="PS50404">
    <property type="entry name" value="GST_NTER"/>
    <property type="match status" value="1"/>
</dbReference>
<sequence>MLDIYVDYISAPSRAVLLLLKTQKVEYKENIVQLAKGEHKSDRYKKINPFGLVPALVDDSFALTESSAILRYIATSKPMTTNVYPSNQQSRARVDEYLSWHQSNIRKHTGSYFKYKIVDKLMLKLPIDENKVTEHAGELNKRINELANIWLKTGPYMAGGELTLADIQCITELIQVRAAGFEIKENVVLEWIERVRESLAPHFDDMHRDIEKLCATLRCSGLKHE</sequence>
<comment type="caution">
    <text evidence="5">The sequence shown here is derived from an EMBL/GenBank/DDBJ whole genome shotgun (WGS) entry which is preliminary data.</text>
</comment>
<dbReference type="SFLD" id="SFLDS00019">
    <property type="entry name" value="Glutathione_Transferase_(cytos"/>
    <property type="match status" value="1"/>
</dbReference>
<dbReference type="GO" id="GO:0005737">
    <property type="term" value="C:cytoplasm"/>
    <property type="evidence" value="ECO:0007669"/>
    <property type="project" value="UniProtKB-SubCell"/>
</dbReference>
<accession>A0A8S4PHT2</accession>
<dbReference type="InterPro" id="IPR051369">
    <property type="entry name" value="GST_Theta"/>
</dbReference>
<dbReference type="Pfam" id="PF02798">
    <property type="entry name" value="GST_N"/>
    <property type="match status" value="1"/>
</dbReference>
<name>A0A8S4PHT2_OWEFU</name>
<evidence type="ECO:0008006" key="7">
    <source>
        <dbReference type="Google" id="ProtNLM"/>
    </source>
</evidence>
<evidence type="ECO:0000313" key="5">
    <source>
        <dbReference type="EMBL" id="CAH1793294.1"/>
    </source>
</evidence>
<dbReference type="InterPro" id="IPR036249">
    <property type="entry name" value="Thioredoxin-like_sf"/>
</dbReference>
<dbReference type="Gene3D" id="3.40.30.10">
    <property type="entry name" value="Glutaredoxin"/>
    <property type="match status" value="1"/>
</dbReference>
<dbReference type="SUPFAM" id="SSF52833">
    <property type="entry name" value="Thioredoxin-like"/>
    <property type="match status" value="1"/>
</dbReference>
<evidence type="ECO:0000259" key="4">
    <source>
        <dbReference type="PROSITE" id="PS50405"/>
    </source>
</evidence>
<comment type="subcellular location">
    <subcellularLocation>
        <location evidence="1">Cytoplasm</location>
    </subcellularLocation>
</comment>
<evidence type="ECO:0000313" key="6">
    <source>
        <dbReference type="Proteomes" id="UP000749559"/>
    </source>
</evidence>
<dbReference type="OrthoDB" id="422574at2759"/>
<dbReference type="PANTHER" id="PTHR43917:SF8">
    <property type="entry name" value="GH16740P-RELATED"/>
    <property type="match status" value="1"/>
</dbReference>
<protein>
    <recommendedName>
        <fullName evidence="7">Glutathione transferase</fullName>
    </recommendedName>
</protein>
<reference evidence="5" key="1">
    <citation type="submission" date="2022-03" db="EMBL/GenBank/DDBJ databases">
        <authorList>
            <person name="Martin C."/>
        </authorList>
    </citation>
    <scope>NUCLEOTIDE SEQUENCE</scope>
</reference>
<dbReference type="PROSITE" id="PS50405">
    <property type="entry name" value="GST_CTER"/>
    <property type="match status" value="1"/>
</dbReference>
<dbReference type="Gene3D" id="1.20.1050.10">
    <property type="match status" value="1"/>
</dbReference>
<organism evidence="5 6">
    <name type="scientific">Owenia fusiformis</name>
    <name type="common">Polychaete worm</name>
    <dbReference type="NCBI Taxonomy" id="6347"/>
    <lineage>
        <taxon>Eukaryota</taxon>
        <taxon>Metazoa</taxon>
        <taxon>Spiralia</taxon>
        <taxon>Lophotrochozoa</taxon>
        <taxon>Annelida</taxon>
        <taxon>Polychaeta</taxon>
        <taxon>Sedentaria</taxon>
        <taxon>Canalipalpata</taxon>
        <taxon>Sabellida</taxon>
        <taxon>Oweniida</taxon>
        <taxon>Oweniidae</taxon>
        <taxon>Owenia</taxon>
    </lineage>
</organism>
<gene>
    <name evidence="5" type="ORF">OFUS_LOCUS18160</name>
</gene>
<dbReference type="EMBL" id="CAIIXF020000008">
    <property type="protein sequence ID" value="CAH1793294.1"/>
    <property type="molecule type" value="Genomic_DNA"/>
</dbReference>
<dbReference type="PANTHER" id="PTHR43917">
    <property type="match status" value="1"/>
</dbReference>
<dbReference type="InterPro" id="IPR010987">
    <property type="entry name" value="Glutathione-S-Trfase_C-like"/>
</dbReference>
<dbReference type="Proteomes" id="UP000749559">
    <property type="component" value="Unassembled WGS sequence"/>
</dbReference>